<dbReference type="Proteomes" id="UP001139028">
    <property type="component" value="Unassembled WGS sequence"/>
</dbReference>
<feature type="transmembrane region" description="Helical" evidence="2">
    <location>
        <begin position="318"/>
        <end position="341"/>
    </location>
</feature>
<keyword evidence="2" id="KW-0812">Transmembrane</keyword>
<feature type="transmembrane region" description="Helical" evidence="2">
    <location>
        <begin position="277"/>
        <end position="297"/>
    </location>
</feature>
<sequence>MTHLIQSLPLWLWGLLGLVILFLAREPAHRAVYALARLGHRGLRFIATGIGSAEQRLGERNREVLFAEGRETAERYIKREFERVEQTVQSDLALYPTLHRRLCEQLGRLDEDYVRSAEIAPVPSNWARAIRAVSEIPGKEDPVVADVLDTINQSMRKAESKALESFRESTRERHQLLKRMLPSWRAMLSTLGRINKNVESVIQRAKALDGHMERYEEILQETDKSLHLLSSSSFSRFMAASVVLSIGLAGALVNFQLLAQPMAAVLGSDASLGGFSLADISATVVIFLQITVGFVIMECLQVTRMFPAVGALAETTRRILLGVALVLLLILAVVGANLAFARELIVQQQLLGSEQFWPIPLAQMGLGFVLPLILAFVAIPLEQFIASARTVSGISVGLSMRGITLILRFMAIASLHLGVLINRFYDIVIFLPLWLQAVYLRRKGEGTATVEVPGKAEQPDKKSAASQVNTVEAATQEA</sequence>
<evidence type="ECO:0000313" key="4">
    <source>
        <dbReference type="Proteomes" id="UP001139028"/>
    </source>
</evidence>
<keyword evidence="2" id="KW-1133">Transmembrane helix</keyword>
<feature type="transmembrane region" description="Helical" evidence="2">
    <location>
        <begin position="423"/>
        <end position="440"/>
    </location>
</feature>
<organism evidence="3 4">
    <name type="scientific">Microbulbifer okhotskensis</name>
    <dbReference type="NCBI Taxonomy" id="2926617"/>
    <lineage>
        <taxon>Bacteria</taxon>
        <taxon>Pseudomonadati</taxon>
        <taxon>Pseudomonadota</taxon>
        <taxon>Gammaproteobacteria</taxon>
        <taxon>Cellvibrionales</taxon>
        <taxon>Microbulbiferaceae</taxon>
        <taxon>Microbulbifer</taxon>
    </lineage>
</organism>
<feature type="region of interest" description="Disordered" evidence="1">
    <location>
        <begin position="451"/>
        <end position="478"/>
    </location>
</feature>
<proteinExistence type="predicted"/>
<protein>
    <submittedName>
        <fullName evidence="3">Uncharacterized protein</fullName>
    </submittedName>
</protein>
<comment type="caution">
    <text evidence="3">The sequence shown here is derived from an EMBL/GenBank/DDBJ whole genome shotgun (WGS) entry which is preliminary data.</text>
</comment>
<reference evidence="3" key="1">
    <citation type="journal article" date="2022" name="Arch. Microbiol.">
        <title>Microbulbifer okhotskensis sp. nov., isolated from a deep bottom sediment of the Okhotsk Sea.</title>
        <authorList>
            <person name="Romanenko L."/>
            <person name="Kurilenko V."/>
            <person name="Otstavnykh N."/>
            <person name="Velansky P."/>
            <person name="Isaeva M."/>
            <person name="Mikhailov V."/>
        </authorList>
    </citation>
    <scope>NUCLEOTIDE SEQUENCE</scope>
    <source>
        <strain evidence="3">OS29</strain>
    </source>
</reference>
<feature type="transmembrane region" description="Helical" evidence="2">
    <location>
        <begin position="237"/>
        <end position="257"/>
    </location>
</feature>
<evidence type="ECO:0000256" key="2">
    <source>
        <dbReference type="SAM" id="Phobius"/>
    </source>
</evidence>
<gene>
    <name evidence="3" type="ORF">MO867_14845</name>
</gene>
<dbReference type="EMBL" id="JALBWM010000071">
    <property type="protein sequence ID" value="MCO1335614.1"/>
    <property type="molecule type" value="Genomic_DNA"/>
</dbReference>
<feature type="transmembrane region" description="Helical" evidence="2">
    <location>
        <begin position="6"/>
        <end position="24"/>
    </location>
</feature>
<dbReference type="AlphaFoldDB" id="A0A9X2ENR8"/>
<feature type="transmembrane region" description="Helical" evidence="2">
    <location>
        <begin position="393"/>
        <end position="417"/>
    </location>
</feature>
<evidence type="ECO:0000313" key="3">
    <source>
        <dbReference type="EMBL" id="MCO1335614.1"/>
    </source>
</evidence>
<feature type="compositionally biased region" description="Polar residues" evidence="1">
    <location>
        <begin position="464"/>
        <end position="478"/>
    </location>
</feature>
<evidence type="ECO:0000256" key="1">
    <source>
        <dbReference type="SAM" id="MobiDB-lite"/>
    </source>
</evidence>
<feature type="transmembrane region" description="Helical" evidence="2">
    <location>
        <begin position="361"/>
        <end position="381"/>
    </location>
</feature>
<name>A0A9X2ENR8_9GAMM</name>
<keyword evidence="4" id="KW-1185">Reference proteome</keyword>
<dbReference type="RefSeq" id="WP_252470502.1">
    <property type="nucleotide sequence ID" value="NZ_JALBWM010000071.1"/>
</dbReference>
<accession>A0A9X2ENR8</accession>
<keyword evidence="2" id="KW-0472">Membrane</keyword>